<gene>
    <name evidence="2" type="ORF">MB09_12410</name>
</gene>
<evidence type="ECO:0000259" key="1">
    <source>
        <dbReference type="Pfam" id="PF13566"/>
    </source>
</evidence>
<reference evidence="2 3" key="1">
    <citation type="submission" date="2014-10" db="EMBL/GenBank/DDBJ databases">
        <title>Genome sequencing of Vitellibacter vladivostokensis KMM 3516.</title>
        <authorList>
            <person name="Thevarajoo S."/>
            <person name="Selvaratnam C."/>
            <person name="Goh K.M."/>
            <person name="Chong C.S."/>
        </authorList>
    </citation>
    <scope>NUCLEOTIDE SEQUENCE [LARGE SCALE GENOMIC DNA]</scope>
    <source>
        <strain evidence="2 3">KMM 3516</strain>
    </source>
</reference>
<keyword evidence="3" id="KW-1185">Reference proteome</keyword>
<accession>A0ABR5DGD1</accession>
<comment type="caution">
    <text evidence="2">The sequence shown here is derived from an EMBL/GenBank/DDBJ whole genome shotgun (WGS) entry which is preliminary data.</text>
</comment>
<proteinExistence type="predicted"/>
<dbReference type="EMBL" id="JSVU01000008">
    <property type="protein sequence ID" value="KJJ37830.1"/>
    <property type="molecule type" value="Genomic_DNA"/>
</dbReference>
<sequence length="255" mass="30269">MKTTLIYDGSFEGFLSSVFHVYEYNLDDVSIIKKENALVSLFGTEKVIDSDSHRAKRVWNGLSKKISTSGKRKLYKAFLSEILGIEDSMLHYIRYALSSSENVERDFSNRHILEIEKTVKKVNREKHRMDAFVRFRLTTDGIYFATIAPDFNVLPLNATHFKKRYADQNWLIYDLKRKYGIYYDLKNVKTVQLEISEAINTQKEAPNFFTLEEIQFQKLWGNYFKNSNIASRKNMRLHIKHIPKRYWKYLTEKNF</sequence>
<dbReference type="InterPro" id="IPR023875">
    <property type="entry name" value="DNA_repair_put"/>
</dbReference>
<organism evidence="2 3">
    <name type="scientific">Aequorivita vladivostokensis</name>
    <dbReference type="NCBI Taxonomy" id="171194"/>
    <lineage>
        <taxon>Bacteria</taxon>
        <taxon>Pseudomonadati</taxon>
        <taxon>Bacteroidota</taxon>
        <taxon>Flavobacteriia</taxon>
        <taxon>Flavobacteriales</taxon>
        <taxon>Flavobacteriaceae</taxon>
        <taxon>Aequorivita</taxon>
    </lineage>
</organism>
<dbReference type="RefSeq" id="WP_045081224.1">
    <property type="nucleotide sequence ID" value="NZ_JSVU01000008.1"/>
</dbReference>
<dbReference type="InterPro" id="IPR025404">
    <property type="entry name" value="DUF4130"/>
</dbReference>
<dbReference type="Pfam" id="PF13566">
    <property type="entry name" value="DUF4130"/>
    <property type="match status" value="1"/>
</dbReference>
<dbReference type="NCBIfam" id="TIGR03915">
    <property type="entry name" value="SAM_7_link_chp"/>
    <property type="match status" value="1"/>
</dbReference>
<evidence type="ECO:0000313" key="3">
    <source>
        <dbReference type="Proteomes" id="UP000033497"/>
    </source>
</evidence>
<feature type="domain" description="DUF4130" evidence="1">
    <location>
        <begin position="86"/>
        <end position="252"/>
    </location>
</feature>
<protein>
    <submittedName>
        <fullName evidence="2">DNA metabolism protein</fullName>
    </submittedName>
</protein>
<dbReference type="Proteomes" id="UP000033497">
    <property type="component" value="Unassembled WGS sequence"/>
</dbReference>
<name>A0ABR5DGD1_9FLAO</name>
<evidence type="ECO:0000313" key="2">
    <source>
        <dbReference type="EMBL" id="KJJ37830.1"/>
    </source>
</evidence>